<sequence length="46" mass="5348">MPKGKKKNEGNKYNSNPNYADQVIDNYEGHPAQNNPRESDDTFRHK</sequence>
<name>A0ABW3UHQ2_9BACL</name>
<evidence type="ECO:0008006" key="4">
    <source>
        <dbReference type="Google" id="ProtNLM"/>
    </source>
</evidence>
<gene>
    <name evidence="2" type="ORF">ACFQ4B_07545</name>
</gene>
<protein>
    <recommendedName>
        <fullName evidence="4">Glycogen biosynthesis protein GlgD</fullName>
    </recommendedName>
</protein>
<feature type="region of interest" description="Disordered" evidence="1">
    <location>
        <begin position="1"/>
        <end position="46"/>
    </location>
</feature>
<evidence type="ECO:0000313" key="3">
    <source>
        <dbReference type="Proteomes" id="UP001597180"/>
    </source>
</evidence>
<accession>A0ABW3UHQ2</accession>
<dbReference type="EMBL" id="JBHTLU010000012">
    <property type="protein sequence ID" value="MFD1219967.1"/>
    <property type="molecule type" value="Genomic_DNA"/>
</dbReference>
<evidence type="ECO:0000313" key="2">
    <source>
        <dbReference type="EMBL" id="MFD1219967.1"/>
    </source>
</evidence>
<evidence type="ECO:0000256" key="1">
    <source>
        <dbReference type="SAM" id="MobiDB-lite"/>
    </source>
</evidence>
<feature type="compositionally biased region" description="Basic and acidic residues" evidence="1">
    <location>
        <begin position="37"/>
        <end position="46"/>
    </location>
</feature>
<dbReference type="Proteomes" id="UP001597180">
    <property type="component" value="Unassembled WGS sequence"/>
</dbReference>
<proteinExistence type="predicted"/>
<keyword evidence="3" id="KW-1185">Reference proteome</keyword>
<comment type="caution">
    <text evidence="2">The sequence shown here is derived from an EMBL/GenBank/DDBJ whole genome shotgun (WGS) entry which is preliminary data.</text>
</comment>
<dbReference type="RefSeq" id="WP_179135912.1">
    <property type="nucleotide sequence ID" value="NZ_BAABJG010000055.1"/>
</dbReference>
<organism evidence="2 3">
    <name type="scientific">Paenibacillus vulneris</name>
    <dbReference type="NCBI Taxonomy" id="1133364"/>
    <lineage>
        <taxon>Bacteria</taxon>
        <taxon>Bacillati</taxon>
        <taxon>Bacillota</taxon>
        <taxon>Bacilli</taxon>
        <taxon>Bacillales</taxon>
        <taxon>Paenibacillaceae</taxon>
        <taxon>Paenibacillus</taxon>
    </lineage>
</organism>
<reference evidence="3" key="1">
    <citation type="journal article" date="2019" name="Int. J. Syst. Evol. Microbiol.">
        <title>The Global Catalogue of Microorganisms (GCM) 10K type strain sequencing project: providing services to taxonomists for standard genome sequencing and annotation.</title>
        <authorList>
            <consortium name="The Broad Institute Genomics Platform"/>
            <consortium name="The Broad Institute Genome Sequencing Center for Infectious Disease"/>
            <person name="Wu L."/>
            <person name="Ma J."/>
        </authorList>
    </citation>
    <scope>NUCLEOTIDE SEQUENCE [LARGE SCALE GENOMIC DNA]</scope>
    <source>
        <strain evidence="3">CCUG 53270</strain>
    </source>
</reference>